<evidence type="ECO:0000256" key="2">
    <source>
        <dbReference type="ARBA" id="ARBA00009477"/>
    </source>
</evidence>
<dbReference type="GO" id="GO:1990281">
    <property type="term" value="C:efflux pump complex"/>
    <property type="evidence" value="ECO:0007669"/>
    <property type="project" value="TreeGrafter"/>
</dbReference>
<evidence type="ECO:0000256" key="4">
    <source>
        <dbReference type="SAM" id="MobiDB-lite"/>
    </source>
</evidence>
<proteinExistence type="inferred from homology"/>
<evidence type="ECO:0000259" key="8">
    <source>
        <dbReference type="Pfam" id="PF25990"/>
    </source>
</evidence>
<dbReference type="Gene3D" id="2.40.50.100">
    <property type="match status" value="2"/>
</dbReference>
<dbReference type="NCBIfam" id="TIGR01730">
    <property type="entry name" value="RND_mfp"/>
    <property type="match status" value="1"/>
</dbReference>
<dbReference type="InterPro" id="IPR058625">
    <property type="entry name" value="MdtA-like_BSH"/>
</dbReference>
<feature type="transmembrane region" description="Helical" evidence="5">
    <location>
        <begin position="7"/>
        <end position="26"/>
    </location>
</feature>
<organism evidence="9 10">
    <name type="scientific">candidate division WOR-3 bacterium</name>
    <dbReference type="NCBI Taxonomy" id="2052148"/>
    <lineage>
        <taxon>Bacteria</taxon>
        <taxon>Bacteria division WOR-3</taxon>
    </lineage>
</organism>
<evidence type="ECO:0000259" key="6">
    <source>
        <dbReference type="Pfam" id="PF25917"/>
    </source>
</evidence>
<dbReference type="PANTHER" id="PTHR30469:SF33">
    <property type="entry name" value="SLR1207 PROTEIN"/>
    <property type="match status" value="1"/>
</dbReference>
<protein>
    <submittedName>
        <fullName evidence="9">Efflux RND transporter periplasmic adaptor subunit</fullName>
    </submittedName>
</protein>
<gene>
    <name evidence="9" type="ORF">FJY68_13910</name>
</gene>
<keyword evidence="5" id="KW-0472">Membrane</keyword>
<feature type="region of interest" description="Disordered" evidence="4">
    <location>
        <begin position="353"/>
        <end position="375"/>
    </location>
</feature>
<name>A0A937XGX9_UNCW3</name>
<dbReference type="InterPro" id="IPR058636">
    <property type="entry name" value="Beta-barrel_YknX"/>
</dbReference>
<evidence type="ECO:0000259" key="7">
    <source>
        <dbReference type="Pfam" id="PF25967"/>
    </source>
</evidence>
<reference evidence="9" key="1">
    <citation type="submission" date="2019-03" db="EMBL/GenBank/DDBJ databases">
        <title>Lake Tanganyika Metagenome-Assembled Genomes (MAGs).</title>
        <authorList>
            <person name="Tran P."/>
        </authorList>
    </citation>
    <scope>NUCLEOTIDE SEQUENCE</scope>
    <source>
        <strain evidence="9">K_DeepCast_150m_m2_040</strain>
    </source>
</reference>
<dbReference type="Gene3D" id="2.40.30.170">
    <property type="match status" value="1"/>
</dbReference>
<dbReference type="Pfam" id="PF25990">
    <property type="entry name" value="Beta-barrel_YknX"/>
    <property type="match status" value="1"/>
</dbReference>
<sequence>MKKRTRTIVILAAVVVLFGIIVVANLKSKTGGGEEVETQKVKFGSILSKVSATGGLRAQAQVNLQAQVMGVVDKLPVKEGDWVNRGDLLLELDRRSYEANLVLARARFDQARASHTRVESLYSAKLIASEAHEASRAALEMASAQYDQARDQYDKTIIRAPISGTVARLNIEEGEAVMIGTMNYSGTVLMVLADMSRMQALIDVDEADVVSVATGQVAKVFVDALPDTSFPGHITRIAHMPTENVLSATQQSTTFEVEVTLDSSAPALRPGMNVRAEITTAELDSVLVIPVQAAGRREVKGKETETVFLLKDGKAVLTSIRTGKTSETEIQVTDGLKPGDEVVTGPYKKLAKLTEGRRLTGKPAKDSMPDKASPE</sequence>
<feature type="domain" description="Multidrug resistance protein MdtA-like barrel-sandwich hybrid" evidence="6">
    <location>
        <begin position="61"/>
        <end position="182"/>
    </location>
</feature>
<dbReference type="Pfam" id="PF25917">
    <property type="entry name" value="BSH_RND"/>
    <property type="match status" value="1"/>
</dbReference>
<dbReference type="InterPro" id="IPR058627">
    <property type="entry name" value="MdtA-like_C"/>
</dbReference>
<accession>A0A937XGX9</accession>
<dbReference type="Pfam" id="PF25967">
    <property type="entry name" value="RND-MFP_C"/>
    <property type="match status" value="1"/>
</dbReference>
<evidence type="ECO:0000256" key="5">
    <source>
        <dbReference type="SAM" id="Phobius"/>
    </source>
</evidence>
<evidence type="ECO:0000313" key="9">
    <source>
        <dbReference type="EMBL" id="MBM3332917.1"/>
    </source>
</evidence>
<keyword evidence="3" id="KW-0813">Transport</keyword>
<dbReference type="Gene3D" id="2.40.420.20">
    <property type="match status" value="1"/>
</dbReference>
<feature type="domain" description="Multidrug resistance protein MdtA-like C-terminal permuted SH3" evidence="7">
    <location>
        <begin position="286"/>
        <end position="345"/>
    </location>
</feature>
<dbReference type="InterPro" id="IPR006143">
    <property type="entry name" value="RND_pump_MFP"/>
</dbReference>
<evidence type="ECO:0000313" key="10">
    <source>
        <dbReference type="Proteomes" id="UP000779900"/>
    </source>
</evidence>
<feature type="domain" description="YknX-like beta-barrel" evidence="8">
    <location>
        <begin position="203"/>
        <end position="278"/>
    </location>
</feature>
<comment type="similarity">
    <text evidence="2">Belongs to the membrane fusion protein (MFP) (TC 8.A.1) family.</text>
</comment>
<comment type="subcellular location">
    <subcellularLocation>
        <location evidence="1">Cell envelope</location>
    </subcellularLocation>
</comment>
<dbReference type="SUPFAM" id="SSF111369">
    <property type="entry name" value="HlyD-like secretion proteins"/>
    <property type="match status" value="1"/>
</dbReference>
<keyword evidence="5" id="KW-0812">Transmembrane</keyword>
<dbReference type="PANTHER" id="PTHR30469">
    <property type="entry name" value="MULTIDRUG RESISTANCE PROTEIN MDTA"/>
    <property type="match status" value="1"/>
</dbReference>
<dbReference type="AlphaFoldDB" id="A0A937XGX9"/>
<dbReference type="Proteomes" id="UP000779900">
    <property type="component" value="Unassembled WGS sequence"/>
</dbReference>
<dbReference type="EMBL" id="VGIR01000172">
    <property type="protein sequence ID" value="MBM3332917.1"/>
    <property type="molecule type" value="Genomic_DNA"/>
</dbReference>
<evidence type="ECO:0000256" key="1">
    <source>
        <dbReference type="ARBA" id="ARBA00004196"/>
    </source>
</evidence>
<evidence type="ECO:0000256" key="3">
    <source>
        <dbReference type="ARBA" id="ARBA00022448"/>
    </source>
</evidence>
<keyword evidence="5" id="KW-1133">Transmembrane helix</keyword>
<comment type="caution">
    <text evidence="9">The sequence shown here is derived from an EMBL/GenBank/DDBJ whole genome shotgun (WGS) entry which is preliminary data.</text>
</comment>
<dbReference type="GO" id="GO:0015562">
    <property type="term" value="F:efflux transmembrane transporter activity"/>
    <property type="evidence" value="ECO:0007669"/>
    <property type="project" value="TreeGrafter"/>
</dbReference>